<gene>
    <name evidence="3" type="ORF">S12H4_13069</name>
</gene>
<proteinExistence type="inferred from homology"/>
<dbReference type="InterPro" id="IPR006015">
    <property type="entry name" value="Universal_stress_UspA"/>
</dbReference>
<dbReference type="EMBL" id="BARW01006230">
    <property type="protein sequence ID" value="GAI87271.1"/>
    <property type="molecule type" value="Genomic_DNA"/>
</dbReference>
<organism evidence="3">
    <name type="scientific">marine sediment metagenome</name>
    <dbReference type="NCBI Taxonomy" id="412755"/>
    <lineage>
        <taxon>unclassified sequences</taxon>
        <taxon>metagenomes</taxon>
        <taxon>ecological metagenomes</taxon>
    </lineage>
</organism>
<feature type="domain" description="UspA" evidence="2">
    <location>
        <begin position="9"/>
        <end position="77"/>
    </location>
</feature>
<comment type="similarity">
    <text evidence="1">Belongs to the universal stress protein A family.</text>
</comment>
<dbReference type="PRINTS" id="PR01438">
    <property type="entry name" value="UNVRSLSTRESS"/>
</dbReference>
<dbReference type="Gene3D" id="3.40.50.620">
    <property type="entry name" value="HUPs"/>
    <property type="match status" value="1"/>
</dbReference>
<name>X1T7B0_9ZZZZ</name>
<protein>
    <recommendedName>
        <fullName evidence="2">UspA domain-containing protein</fullName>
    </recommendedName>
</protein>
<dbReference type="InterPro" id="IPR014729">
    <property type="entry name" value="Rossmann-like_a/b/a_fold"/>
</dbReference>
<evidence type="ECO:0000259" key="2">
    <source>
        <dbReference type="Pfam" id="PF00582"/>
    </source>
</evidence>
<dbReference type="InterPro" id="IPR006016">
    <property type="entry name" value="UspA"/>
</dbReference>
<sequence>MPAYLETMAQPLRDKGLDVECVILQGTPSQAIPAYTAENEISLIAIATHGHSGLRQVVLGSTAEYVLKHCGLPVLLVAPTKYPTYTIGNIPSD</sequence>
<comment type="caution">
    <text evidence="3">The sequence shown here is derived from an EMBL/GenBank/DDBJ whole genome shotgun (WGS) entry which is preliminary data.</text>
</comment>
<reference evidence="3" key="1">
    <citation type="journal article" date="2014" name="Front. Microbiol.">
        <title>High frequency of phylogenetically diverse reductive dehalogenase-homologous genes in deep subseafloor sedimentary metagenomes.</title>
        <authorList>
            <person name="Kawai M."/>
            <person name="Futagami T."/>
            <person name="Toyoda A."/>
            <person name="Takaki Y."/>
            <person name="Nishi S."/>
            <person name="Hori S."/>
            <person name="Arai W."/>
            <person name="Tsubouchi T."/>
            <person name="Morono Y."/>
            <person name="Uchiyama I."/>
            <person name="Ito T."/>
            <person name="Fujiyama A."/>
            <person name="Inagaki F."/>
            <person name="Takami H."/>
        </authorList>
    </citation>
    <scope>NUCLEOTIDE SEQUENCE</scope>
    <source>
        <strain evidence="3">Expedition CK06-06</strain>
    </source>
</reference>
<evidence type="ECO:0000256" key="1">
    <source>
        <dbReference type="ARBA" id="ARBA00008791"/>
    </source>
</evidence>
<dbReference type="PANTHER" id="PTHR46268:SF6">
    <property type="entry name" value="UNIVERSAL STRESS PROTEIN UP12"/>
    <property type="match status" value="1"/>
</dbReference>
<accession>X1T7B0</accession>
<dbReference type="AlphaFoldDB" id="X1T7B0"/>
<dbReference type="SUPFAM" id="SSF52402">
    <property type="entry name" value="Adenine nucleotide alpha hydrolases-like"/>
    <property type="match status" value="1"/>
</dbReference>
<dbReference type="Pfam" id="PF00582">
    <property type="entry name" value="Usp"/>
    <property type="match status" value="1"/>
</dbReference>
<dbReference type="PANTHER" id="PTHR46268">
    <property type="entry name" value="STRESS RESPONSE PROTEIN NHAX"/>
    <property type="match status" value="1"/>
</dbReference>
<dbReference type="CDD" id="cd00293">
    <property type="entry name" value="USP-like"/>
    <property type="match status" value="1"/>
</dbReference>
<evidence type="ECO:0000313" key="3">
    <source>
        <dbReference type="EMBL" id="GAI87271.1"/>
    </source>
</evidence>